<sequence>MKRTIILAAAASAGLAACSAPTGPDGINDPYEPMNRKVHEFNRGLDSNVVKPLSSGLSSDDKTRGAGSYAVEAVGNFGSNLAEPGKALNHLLQGKPEPAVKTTFRFLVNSTLGFAGFLDPATADFALPEQDTDFGATLAAWGVPEGAYLELPLVGPSTERDATGRVVDLVIDPMHLVLNLDEWLIGLGARVVSKAGERARFGDSVDSILHESADSYAQTRLIWLQHRRHELGEEGEEIDPYAE</sequence>
<dbReference type="PANTHER" id="PTHR30035">
    <property type="entry name" value="LIPOPROTEIN VACJ-RELATED"/>
    <property type="match status" value="1"/>
</dbReference>
<accession>A0ABU3E7W5</accession>
<protein>
    <submittedName>
        <fullName evidence="4">VacJ family lipoprotein</fullName>
    </submittedName>
</protein>
<evidence type="ECO:0000313" key="5">
    <source>
        <dbReference type="Proteomes" id="UP001251085"/>
    </source>
</evidence>
<dbReference type="PANTHER" id="PTHR30035:SF3">
    <property type="entry name" value="INTERMEMBRANE PHOSPHOLIPID TRANSPORT SYSTEM LIPOPROTEIN MLAA"/>
    <property type="match status" value="1"/>
</dbReference>
<name>A0ABU3E7W5_9RHOB</name>
<dbReference type="Pfam" id="PF04333">
    <property type="entry name" value="MlaA"/>
    <property type="match status" value="1"/>
</dbReference>
<evidence type="ECO:0000256" key="1">
    <source>
        <dbReference type="ARBA" id="ARBA00010634"/>
    </source>
</evidence>
<dbReference type="RefSeq" id="WP_311757407.1">
    <property type="nucleotide sequence ID" value="NZ_JAVRQI010000001.1"/>
</dbReference>
<organism evidence="4 5">
    <name type="scientific">Paracoccus broussonetiae</name>
    <dbReference type="NCBI Taxonomy" id="3075834"/>
    <lineage>
        <taxon>Bacteria</taxon>
        <taxon>Pseudomonadati</taxon>
        <taxon>Pseudomonadota</taxon>
        <taxon>Alphaproteobacteria</taxon>
        <taxon>Rhodobacterales</taxon>
        <taxon>Paracoccaceae</taxon>
        <taxon>Paracoccus</taxon>
    </lineage>
</organism>
<dbReference type="PROSITE" id="PS51257">
    <property type="entry name" value="PROKAR_LIPOPROTEIN"/>
    <property type="match status" value="1"/>
</dbReference>
<dbReference type="PRINTS" id="PR01805">
    <property type="entry name" value="VACJLIPOPROT"/>
</dbReference>
<keyword evidence="5" id="KW-1185">Reference proteome</keyword>
<gene>
    <name evidence="4" type="ORF">RM190_00405</name>
</gene>
<reference evidence="5" key="1">
    <citation type="submission" date="2023-07" db="EMBL/GenBank/DDBJ databases">
        <title>Characterization of two Paracoccaceae strains isolated from Phycosphere and proposal of Xinfangfangia lacusdiani sp. nov.</title>
        <authorList>
            <person name="Deng Y."/>
            <person name="Zhang Y.Q."/>
        </authorList>
    </citation>
    <scope>NUCLEOTIDE SEQUENCE [LARGE SCALE GENOMIC DNA]</scope>
    <source>
        <strain evidence="5">CPCC 101403</strain>
    </source>
</reference>
<evidence type="ECO:0000256" key="2">
    <source>
        <dbReference type="ARBA" id="ARBA00022729"/>
    </source>
</evidence>
<feature type="signal peptide" evidence="3">
    <location>
        <begin position="1"/>
        <end position="19"/>
    </location>
</feature>
<comment type="caution">
    <text evidence="4">The sequence shown here is derived from an EMBL/GenBank/DDBJ whole genome shotgun (WGS) entry which is preliminary data.</text>
</comment>
<dbReference type="Proteomes" id="UP001251085">
    <property type="component" value="Unassembled WGS sequence"/>
</dbReference>
<evidence type="ECO:0000313" key="4">
    <source>
        <dbReference type="EMBL" id="MDT1060294.1"/>
    </source>
</evidence>
<proteinExistence type="inferred from homology"/>
<dbReference type="InterPro" id="IPR007428">
    <property type="entry name" value="MlaA"/>
</dbReference>
<dbReference type="EMBL" id="JAVRQI010000001">
    <property type="protein sequence ID" value="MDT1060294.1"/>
    <property type="molecule type" value="Genomic_DNA"/>
</dbReference>
<feature type="chain" id="PRO_5047336946" evidence="3">
    <location>
        <begin position="20"/>
        <end position="243"/>
    </location>
</feature>
<evidence type="ECO:0000256" key="3">
    <source>
        <dbReference type="SAM" id="SignalP"/>
    </source>
</evidence>
<comment type="similarity">
    <text evidence="1">Belongs to the MlaA family.</text>
</comment>
<keyword evidence="4" id="KW-0449">Lipoprotein</keyword>
<keyword evidence="2 3" id="KW-0732">Signal</keyword>